<evidence type="ECO:0000313" key="1">
    <source>
        <dbReference type="EMBL" id="KAK1865865.1"/>
    </source>
</evidence>
<organism evidence="1 2">
    <name type="scientific">Pyropia yezoensis</name>
    <name type="common">Susabi-nori</name>
    <name type="synonym">Porphyra yezoensis</name>
    <dbReference type="NCBI Taxonomy" id="2788"/>
    <lineage>
        <taxon>Eukaryota</taxon>
        <taxon>Rhodophyta</taxon>
        <taxon>Bangiophyceae</taxon>
        <taxon>Bangiales</taxon>
        <taxon>Bangiaceae</taxon>
        <taxon>Pyropia</taxon>
    </lineage>
</organism>
<comment type="caution">
    <text evidence="1">The sequence shown here is derived from an EMBL/GenBank/DDBJ whole genome shotgun (WGS) entry which is preliminary data.</text>
</comment>
<name>A0ACC3C7A4_PYRYE</name>
<reference evidence="1" key="1">
    <citation type="submission" date="2019-11" db="EMBL/GenBank/DDBJ databases">
        <title>Nori genome reveals adaptations in red seaweeds to the harsh intertidal environment.</title>
        <authorList>
            <person name="Wang D."/>
            <person name="Mao Y."/>
        </authorList>
    </citation>
    <scope>NUCLEOTIDE SEQUENCE</scope>
    <source>
        <tissue evidence="1">Gametophyte</tissue>
    </source>
</reference>
<protein>
    <submittedName>
        <fullName evidence="1">Uncharacterized protein</fullName>
    </submittedName>
</protein>
<dbReference type="Proteomes" id="UP000798662">
    <property type="component" value="Chromosome 2"/>
</dbReference>
<dbReference type="EMBL" id="CM020619">
    <property type="protein sequence ID" value="KAK1865865.1"/>
    <property type="molecule type" value="Genomic_DNA"/>
</dbReference>
<accession>A0ACC3C7A4</accession>
<gene>
    <name evidence="1" type="ORF">I4F81_008388</name>
</gene>
<evidence type="ECO:0000313" key="2">
    <source>
        <dbReference type="Proteomes" id="UP000798662"/>
    </source>
</evidence>
<proteinExistence type="predicted"/>
<sequence length="704" mass="67423">MGTRRCRLATTAAAVVAAVATLVAVRPGAAAPPGARATPIGTTGGGGAAPATALDSASVRVGGGDNAPRPPAAPAPGLHFLIDGALSPSVAPRPVLHSYGSASDALTVLFMPAVAGEAVTATRFEGLDAAVCTAAGVEVKPAAPGAVAAGGGGDGGGAPSTVIPAGASNMTLTMDFDGHVGVTDWTFVVDTVDKAGVARSYTCGGTYRVCGLSLTDPASGAVLSGDGGAGLSLGTYADVLAAGMVRLGVRAVACAAGTAPALEEVALTTRDVDCEEDLRVFPQPDSCPTMADDLRPGCSFAFSMAGDELLVRPAAYRTGAGKVDASLVWPAAAIDGEAFETGLSISVASLPVPPPVLLPASLDAMDVYGGELLAVPAFNAPSYGDDLDTCTLSVADRTAPLLRDECTIGAAEQSLVFLSAGGPAFSTHNRTDVTCTTAAGPDGGAVAKRPAAVSVSFGNGTLAVKSLANGTAFLASAAAAGDAALSLTLRYGAYAPDRFSAAKSGAVAAAVAAAAGVPADAVAVVDVAPGPGGDGCDQTLLLRSAAGADVAATQRVVGAVVKSGELAAAVRLPSSGVALVALGVARGVGPLGADGAGDTVSGPSGLAIGLIVGGVAAAAAVLALVGAAVKASHASAAAESDLSSSSGPLGVPAASAGAGGGGDILRDVYGRSGEPHGLAGGDAGMAAAIVPSGRSDVASSTYSV</sequence>
<keyword evidence="2" id="KW-1185">Reference proteome</keyword>